<evidence type="ECO:0000259" key="18">
    <source>
        <dbReference type="Pfam" id="PF02737"/>
    </source>
</evidence>
<reference evidence="20" key="1">
    <citation type="journal article" date="2019" name="Int. J. Syst. Evol. Microbiol.">
        <title>The Global Catalogue of Microorganisms (GCM) 10K type strain sequencing project: providing services to taxonomists for standard genome sequencing and annotation.</title>
        <authorList>
            <consortium name="The Broad Institute Genomics Platform"/>
            <consortium name="The Broad Institute Genome Sequencing Center for Infectious Disease"/>
            <person name="Wu L."/>
            <person name="Ma J."/>
        </authorList>
    </citation>
    <scope>NUCLEOTIDE SEQUENCE [LARGE SCALE GENOMIC DNA]</scope>
    <source>
        <strain evidence="20">CGMCC 4.7204</strain>
    </source>
</reference>
<evidence type="ECO:0000256" key="4">
    <source>
        <dbReference type="ARBA" id="ARBA00008750"/>
    </source>
</evidence>
<dbReference type="Pfam" id="PF00378">
    <property type="entry name" value="ECH_1"/>
    <property type="match status" value="1"/>
</dbReference>
<comment type="catalytic activity">
    <reaction evidence="13">
        <text>a (3S)-3-hydroxyacyl-CoA = a (2E)-enoyl-CoA + H2O</text>
        <dbReference type="Rhea" id="RHEA:16105"/>
        <dbReference type="ChEBI" id="CHEBI:15377"/>
        <dbReference type="ChEBI" id="CHEBI:57318"/>
        <dbReference type="ChEBI" id="CHEBI:58856"/>
        <dbReference type="EC" id="4.2.1.17"/>
    </reaction>
</comment>
<evidence type="ECO:0000313" key="19">
    <source>
        <dbReference type="EMBL" id="MFC4124197.1"/>
    </source>
</evidence>
<gene>
    <name evidence="19" type="ORF">ACFOW8_04580</name>
</gene>
<evidence type="ECO:0000256" key="11">
    <source>
        <dbReference type="ARBA" id="ARBA00023239"/>
    </source>
</evidence>
<name>A0ABV8L1K6_9NOCA</name>
<evidence type="ECO:0000256" key="14">
    <source>
        <dbReference type="ARBA" id="ARBA00023717"/>
    </source>
</evidence>
<dbReference type="PROSITE" id="PS00166">
    <property type="entry name" value="ENOYL_COA_HYDRATASE"/>
    <property type="match status" value="1"/>
</dbReference>
<evidence type="ECO:0000256" key="6">
    <source>
        <dbReference type="ARBA" id="ARBA00022832"/>
    </source>
</evidence>
<evidence type="ECO:0000313" key="20">
    <source>
        <dbReference type="Proteomes" id="UP001595767"/>
    </source>
</evidence>
<keyword evidence="8" id="KW-0560">Oxidoreductase</keyword>
<dbReference type="InterPro" id="IPR008927">
    <property type="entry name" value="6-PGluconate_DH-like_C_sf"/>
</dbReference>
<evidence type="ECO:0000256" key="16">
    <source>
        <dbReference type="RuleBase" id="RU003707"/>
    </source>
</evidence>
<keyword evidence="6" id="KW-0276">Fatty acid metabolism</keyword>
<evidence type="ECO:0000256" key="2">
    <source>
        <dbReference type="ARBA" id="ARBA00005005"/>
    </source>
</evidence>
<dbReference type="InterPro" id="IPR018376">
    <property type="entry name" value="Enoyl-CoA_hyd/isom_CS"/>
</dbReference>
<keyword evidence="11" id="KW-0456">Lyase</keyword>
<dbReference type="Proteomes" id="UP001595767">
    <property type="component" value="Unassembled WGS sequence"/>
</dbReference>
<dbReference type="SUPFAM" id="SSF52096">
    <property type="entry name" value="ClpP/crotonase"/>
    <property type="match status" value="1"/>
</dbReference>
<comment type="catalytic activity">
    <reaction evidence="14">
        <text>a 4-saturated-(3S)-3-hydroxyacyl-CoA = a (3E)-enoyl-CoA + H2O</text>
        <dbReference type="Rhea" id="RHEA:20724"/>
        <dbReference type="ChEBI" id="CHEBI:15377"/>
        <dbReference type="ChEBI" id="CHEBI:58521"/>
        <dbReference type="ChEBI" id="CHEBI:137480"/>
        <dbReference type="EC" id="4.2.1.17"/>
    </reaction>
</comment>
<comment type="pathway">
    <text evidence="2">Lipid metabolism; fatty acid beta-oxidation.</text>
</comment>
<dbReference type="InterPro" id="IPR001753">
    <property type="entry name" value="Enoyl-CoA_hydra/iso"/>
</dbReference>
<evidence type="ECO:0000256" key="3">
    <source>
        <dbReference type="ARBA" id="ARBA00007005"/>
    </source>
</evidence>
<evidence type="ECO:0000256" key="7">
    <source>
        <dbReference type="ARBA" id="ARBA00022963"/>
    </source>
</evidence>
<dbReference type="InterPro" id="IPR050136">
    <property type="entry name" value="FA_oxidation_alpha_subunit"/>
</dbReference>
<evidence type="ECO:0000256" key="9">
    <source>
        <dbReference type="ARBA" id="ARBA00023027"/>
    </source>
</evidence>
<dbReference type="InterPro" id="IPR006176">
    <property type="entry name" value="3-OHacyl-CoA_DH_NAD-bd"/>
</dbReference>
<comment type="catalytic activity">
    <reaction evidence="15">
        <text>a (3S)-3-hydroxyacyl-CoA + NAD(+) = a 3-oxoacyl-CoA + NADH + H(+)</text>
        <dbReference type="Rhea" id="RHEA:22432"/>
        <dbReference type="ChEBI" id="CHEBI:15378"/>
        <dbReference type="ChEBI" id="CHEBI:57318"/>
        <dbReference type="ChEBI" id="CHEBI:57540"/>
        <dbReference type="ChEBI" id="CHEBI:57945"/>
        <dbReference type="ChEBI" id="CHEBI:90726"/>
        <dbReference type="EC" id="1.1.1.35"/>
    </reaction>
</comment>
<evidence type="ECO:0000259" key="17">
    <source>
        <dbReference type="Pfam" id="PF00725"/>
    </source>
</evidence>
<dbReference type="CDD" id="cd06558">
    <property type="entry name" value="crotonase-like"/>
    <property type="match status" value="1"/>
</dbReference>
<evidence type="ECO:0000256" key="5">
    <source>
        <dbReference type="ARBA" id="ARBA00012076"/>
    </source>
</evidence>
<organism evidence="19 20">
    <name type="scientific">Nocardia rhizosphaerae</name>
    <dbReference type="NCBI Taxonomy" id="1691571"/>
    <lineage>
        <taxon>Bacteria</taxon>
        <taxon>Bacillati</taxon>
        <taxon>Actinomycetota</taxon>
        <taxon>Actinomycetes</taxon>
        <taxon>Mycobacteriales</taxon>
        <taxon>Nocardiaceae</taxon>
        <taxon>Nocardia</taxon>
    </lineage>
</organism>
<comment type="similarity">
    <text evidence="3">In the central section; belongs to the 3-hydroxyacyl-CoA dehydrogenase family.</text>
</comment>
<comment type="function">
    <text evidence="1">Could possibly oxidize fatty acids using specific components.</text>
</comment>
<keyword evidence="7" id="KW-0442">Lipid degradation</keyword>
<evidence type="ECO:0000256" key="10">
    <source>
        <dbReference type="ARBA" id="ARBA00023098"/>
    </source>
</evidence>
<comment type="caution">
    <text evidence="19">The sequence shown here is derived from an EMBL/GenBank/DDBJ whole genome shotgun (WGS) entry which is preliminary data.</text>
</comment>
<evidence type="ECO:0000256" key="12">
    <source>
        <dbReference type="ARBA" id="ARBA00023268"/>
    </source>
</evidence>
<accession>A0ABV8L1K6</accession>
<dbReference type="InterPro" id="IPR029045">
    <property type="entry name" value="ClpP/crotonase-like_dom_sf"/>
</dbReference>
<evidence type="ECO:0000256" key="15">
    <source>
        <dbReference type="ARBA" id="ARBA00049556"/>
    </source>
</evidence>
<evidence type="ECO:0000256" key="13">
    <source>
        <dbReference type="ARBA" id="ARBA00023709"/>
    </source>
</evidence>
<dbReference type="SUPFAM" id="SSF51735">
    <property type="entry name" value="NAD(P)-binding Rossmann-fold domains"/>
    <property type="match status" value="1"/>
</dbReference>
<sequence>MTDNIIGWEKDADGVVVLTIDDPSQGANTMNDAYLDSMAATVDRLEAEKDDITGVVLTSGKKTFFAGGDLKNMMKVGPDNAAEVMDMVTRVKAPLRRLEQLGKPVVAAINGAALGGGLEIALATHYRVAADVKGSAIGLPEVSLGLLPGGGGVTRTVRMLGLQNALMQVLLQGQRHRVTKAKEIGLVDEVVSSVEELLPAAKAWIAANPEAAQPWDKKGYKIPGGTPSTPAFAANLPAFPANLRKQIKGTNMPAPRAIMAAAVEGAQVDIDNALTIEGRYFTSLLTGPVAKNMIQAFFFDLNHINGGGSRPKDVPKREIKKIGVVGAGMMGAGIAYVSAKAGYEVVLKDVELANAEKGKAYSEAIEKKALSRGKTTQEKSDALLARITPTADAADFKGVDFVIEAVFENPDLKNKVFQEIEDIVDADALLGSNTSTLPITLLADGVKRSEDFIGIHFFSPVDKMPLVEIIKGEKTSDEALARVYDYTLAIKKTPIVVNDSRGFYTSRVIGTFINEAISMVAEGVDPATVEQAGLQAGYPAAPLKLSDELNFTTMQKIYKETAEAILAAGGELNAASAKTAEVLDTLVGKYDRKGKAGGAGFYDYVDGKATGLWDELRSLYNSQRELPEGVTFQDLKDRMMFAEAIETQKCFDEGVLTSTADANIGSIFGIGFPAWSGGTHQFVVGYPGGQEAFVARADELAAKFGPRFEVPASLRK</sequence>
<dbReference type="RefSeq" id="WP_378545871.1">
    <property type="nucleotide sequence ID" value="NZ_JBHSBA010000003.1"/>
</dbReference>
<evidence type="ECO:0000256" key="8">
    <source>
        <dbReference type="ARBA" id="ARBA00023002"/>
    </source>
</evidence>
<comment type="similarity">
    <text evidence="4">In the N-terminal section; belongs to the enoyl-CoA hydratase/isomerase family.</text>
</comment>
<dbReference type="PANTHER" id="PTHR43612:SF3">
    <property type="entry name" value="TRIFUNCTIONAL ENZYME SUBUNIT ALPHA, MITOCHONDRIAL"/>
    <property type="match status" value="1"/>
</dbReference>
<dbReference type="Gene3D" id="1.10.1040.50">
    <property type="match status" value="1"/>
</dbReference>
<keyword evidence="20" id="KW-1185">Reference proteome</keyword>
<keyword evidence="9" id="KW-0520">NAD</keyword>
<dbReference type="EC" id="4.2.1.17" evidence="5"/>
<dbReference type="InterPro" id="IPR036291">
    <property type="entry name" value="NAD(P)-bd_dom_sf"/>
</dbReference>
<comment type="similarity">
    <text evidence="16">Belongs to the enoyl-CoA hydratase/isomerase family.</text>
</comment>
<proteinExistence type="inferred from homology"/>
<dbReference type="Pfam" id="PF00725">
    <property type="entry name" value="3HCDH"/>
    <property type="match status" value="1"/>
</dbReference>
<feature type="domain" description="3-hydroxyacyl-CoA dehydrogenase C-terminal" evidence="17">
    <location>
        <begin position="502"/>
        <end position="604"/>
    </location>
</feature>
<evidence type="ECO:0000256" key="1">
    <source>
        <dbReference type="ARBA" id="ARBA00002994"/>
    </source>
</evidence>
<dbReference type="Gene3D" id="3.90.226.10">
    <property type="entry name" value="2-enoyl-CoA Hydratase, Chain A, domain 1"/>
    <property type="match status" value="1"/>
</dbReference>
<dbReference type="EMBL" id="JBHSBA010000003">
    <property type="protein sequence ID" value="MFC4124197.1"/>
    <property type="molecule type" value="Genomic_DNA"/>
</dbReference>
<keyword evidence="12" id="KW-0511">Multifunctional enzyme</keyword>
<keyword evidence="10" id="KW-0443">Lipid metabolism</keyword>
<feature type="domain" description="3-hydroxyacyl-CoA dehydrogenase NAD binding" evidence="18">
    <location>
        <begin position="321"/>
        <end position="499"/>
    </location>
</feature>
<dbReference type="Pfam" id="PF02737">
    <property type="entry name" value="3HCDH_N"/>
    <property type="match status" value="1"/>
</dbReference>
<protein>
    <recommendedName>
        <fullName evidence="5">enoyl-CoA hydratase</fullName>
        <ecNumber evidence="5">4.2.1.17</ecNumber>
    </recommendedName>
</protein>
<dbReference type="PANTHER" id="PTHR43612">
    <property type="entry name" value="TRIFUNCTIONAL ENZYME SUBUNIT ALPHA"/>
    <property type="match status" value="1"/>
</dbReference>
<dbReference type="Gene3D" id="3.40.50.720">
    <property type="entry name" value="NAD(P)-binding Rossmann-like Domain"/>
    <property type="match status" value="1"/>
</dbReference>
<dbReference type="SUPFAM" id="SSF48179">
    <property type="entry name" value="6-phosphogluconate dehydrogenase C-terminal domain-like"/>
    <property type="match status" value="2"/>
</dbReference>
<dbReference type="InterPro" id="IPR006108">
    <property type="entry name" value="3HC_DH_C"/>
</dbReference>